<dbReference type="GO" id="GO:0005178">
    <property type="term" value="F:integrin binding"/>
    <property type="evidence" value="ECO:0007669"/>
    <property type="project" value="TreeGrafter"/>
</dbReference>
<dbReference type="FunFam" id="1.20.5.930:FF:000001">
    <property type="entry name" value="Integrin subunit alpha V"/>
    <property type="match status" value="1"/>
</dbReference>
<evidence type="ECO:0000256" key="11">
    <source>
        <dbReference type="ARBA" id="ARBA00023037"/>
    </source>
</evidence>
<proteinExistence type="inferred from homology"/>
<feature type="domain" description="Integrin alpha first immunoglubulin-like" evidence="19">
    <location>
        <begin position="792"/>
        <end position="952"/>
    </location>
</feature>
<dbReference type="EMBL" id="JAFJMO010000010">
    <property type="protein sequence ID" value="KAJ8265519.1"/>
    <property type="molecule type" value="Genomic_DNA"/>
</dbReference>
<keyword evidence="23" id="KW-1185">Reference proteome</keyword>
<accession>A0A9Q1HVK3</accession>
<comment type="similarity">
    <text evidence="2 17">Belongs to the integrin alpha chain family.</text>
</comment>
<evidence type="ECO:0000313" key="22">
    <source>
        <dbReference type="EMBL" id="KAJ8265519.1"/>
    </source>
</evidence>
<dbReference type="InterPro" id="IPR000413">
    <property type="entry name" value="Integrin_alpha"/>
</dbReference>
<protein>
    <recommendedName>
        <fullName evidence="24">Integrin alpha-2 domain-containing protein</fullName>
    </recommendedName>
</protein>
<organism evidence="22 23">
    <name type="scientific">Conger conger</name>
    <name type="common">Conger eel</name>
    <name type="synonym">Muraena conger</name>
    <dbReference type="NCBI Taxonomy" id="82655"/>
    <lineage>
        <taxon>Eukaryota</taxon>
        <taxon>Metazoa</taxon>
        <taxon>Chordata</taxon>
        <taxon>Craniata</taxon>
        <taxon>Vertebrata</taxon>
        <taxon>Euteleostomi</taxon>
        <taxon>Actinopterygii</taxon>
        <taxon>Neopterygii</taxon>
        <taxon>Teleostei</taxon>
        <taxon>Anguilliformes</taxon>
        <taxon>Congridae</taxon>
        <taxon>Conger</taxon>
    </lineage>
</organism>
<evidence type="ECO:0000256" key="2">
    <source>
        <dbReference type="ARBA" id="ARBA00008054"/>
    </source>
</evidence>
<dbReference type="Gene3D" id="2.130.10.130">
    <property type="entry name" value="Integrin alpha, N-terminal"/>
    <property type="match status" value="1"/>
</dbReference>
<dbReference type="InterPro" id="IPR048285">
    <property type="entry name" value="Integrin_alpha_Ig-like_2"/>
</dbReference>
<reference evidence="22" key="1">
    <citation type="journal article" date="2023" name="Science">
        <title>Genome structures resolve the early diversification of teleost fishes.</title>
        <authorList>
            <person name="Parey E."/>
            <person name="Louis A."/>
            <person name="Montfort J."/>
            <person name="Bouchez O."/>
            <person name="Roques C."/>
            <person name="Iampietro C."/>
            <person name="Lluch J."/>
            <person name="Castinel A."/>
            <person name="Donnadieu C."/>
            <person name="Desvignes T."/>
            <person name="Floi Bucao C."/>
            <person name="Jouanno E."/>
            <person name="Wen M."/>
            <person name="Mejri S."/>
            <person name="Dirks R."/>
            <person name="Jansen H."/>
            <person name="Henkel C."/>
            <person name="Chen W.J."/>
            <person name="Zahm M."/>
            <person name="Cabau C."/>
            <person name="Klopp C."/>
            <person name="Thompson A.W."/>
            <person name="Robinson-Rechavi M."/>
            <person name="Braasch I."/>
            <person name="Lecointre G."/>
            <person name="Bobe J."/>
            <person name="Postlethwait J.H."/>
            <person name="Berthelot C."/>
            <person name="Roest Crollius H."/>
            <person name="Guiguen Y."/>
        </authorList>
    </citation>
    <scope>NUCLEOTIDE SEQUENCE</scope>
    <source>
        <strain evidence="22">Concon-B</strain>
    </source>
</reference>
<feature type="region of interest" description="Disordered" evidence="18">
    <location>
        <begin position="1194"/>
        <end position="1226"/>
    </location>
</feature>
<keyword evidence="7" id="KW-0677">Repeat</keyword>
<feature type="transmembrane region" description="Helical" evidence="17">
    <location>
        <begin position="1318"/>
        <end position="1340"/>
    </location>
</feature>
<dbReference type="FunFam" id="2.60.40.1510:FF:000001">
    <property type="entry name" value="Integrin alpha V"/>
    <property type="match status" value="1"/>
</dbReference>
<feature type="compositionally biased region" description="Basic and acidic residues" evidence="18">
    <location>
        <begin position="1210"/>
        <end position="1222"/>
    </location>
</feature>
<dbReference type="PROSITE" id="PS51470">
    <property type="entry name" value="FG_GAP"/>
    <property type="match status" value="6"/>
</dbReference>
<dbReference type="GO" id="GO:0033627">
    <property type="term" value="P:cell adhesion mediated by integrin"/>
    <property type="evidence" value="ECO:0007669"/>
    <property type="project" value="TreeGrafter"/>
</dbReference>
<evidence type="ECO:0000256" key="12">
    <source>
        <dbReference type="ARBA" id="ARBA00023136"/>
    </source>
</evidence>
<dbReference type="InterPro" id="IPR013517">
    <property type="entry name" value="FG-GAP"/>
</dbReference>
<dbReference type="SMART" id="SM00191">
    <property type="entry name" value="Int_alpha"/>
    <property type="match status" value="5"/>
</dbReference>
<keyword evidence="9 17" id="KW-0130">Cell adhesion</keyword>
<dbReference type="Pfam" id="PF08441">
    <property type="entry name" value="Integrin_A_Ig_1"/>
    <property type="match status" value="1"/>
</dbReference>
<dbReference type="Pfam" id="PF20805">
    <property type="entry name" value="Integrin_A_Ig_2"/>
    <property type="match status" value="1"/>
</dbReference>
<dbReference type="SUPFAM" id="SSF69318">
    <property type="entry name" value="Integrin alpha N-terminal domain"/>
    <property type="match status" value="1"/>
</dbReference>
<dbReference type="InterPro" id="IPR032695">
    <property type="entry name" value="Integrin_dom_sf"/>
</dbReference>
<dbReference type="SUPFAM" id="SSF69179">
    <property type="entry name" value="Integrin domains"/>
    <property type="match status" value="3"/>
</dbReference>
<evidence type="ECO:0000256" key="17">
    <source>
        <dbReference type="RuleBase" id="RU003762"/>
    </source>
</evidence>
<keyword evidence="6" id="KW-0732">Signal</keyword>
<evidence type="ECO:0000256" key="8">
    <source>
        <dbReference type="ARBA" id="ARBA00022837"/>
    </source>
</evidence>
<dbReference type="PANTHER" id="PTHR23220:SF3">
    <property type="entry name" value="INTEGRIN ALPHA-5"/>
    <property type="match status" value="1"/>
</dbReference>
<dbReference type="Pfam" id="PF01839">
    <property type="entry name" value="FG-GAP"/>
    <property type="match status" value="2"/>
</dbReference>
<evidence type="ECO:0000313" key="23">
    <source>
        <dbReference type="Proteomes" id="UP001152803"/>
    </source>
</evidence>
<dbReference type="GO" id="GO:0098609">
    <property type="term" value="P:cell-cell adhesion"/>
    <property type="evidence" value="ECO:0007669"/>
    <property type="project" value="TreeGrafter"/>
</dbReference>
<feature type="repeat" description="FG-GAP" evidence="16">
    <location>
        <begin position="430"/>
        <end position="491"/>
    </location>
</feature>
<feature type="compositionally biased region" description="Basic residues" evidence="18">
    <location>
        <begin position="134"/>
        <end position="143"/>
    </location>
</feature>
<comment type="caution">
    <text evidence="22">The sequence shown here is derived from an EMBL/GenBank/DDBJ whole genome shotgun (WGS) entry which is preliminary data.</text>
</comment>
<evidence type="ECO:0008006" key="24">
    <source>
        <dbReference type="Google" id="ProtNLM"/>
    </source>
</evidence>
<dbReference type="InterPro" id="IPR018184">
    <property type="entry name" value="Integrin_alpha_C_CS"/>
</dbReference>
<evidence type="ECO:0000256" key="10">
    <source>
        <dbReference type="ARBA" id="ARBA00022989"/>
    </source>
</evidence>
<dbReference type="PRINTS" id="PR01185">
    <property type="entry name" value="INTEGRINA"/>
</dbReference>
<dbReference type="InterPro" id="IPR013649">
    <property type="entry name" value="Integrin_alpha_Ig-like_1"/>
</dbReference>
<feature type="repeat" description="FG-GAP" evidence="16">
    <location>
        <begin position="682"/>
        <end position="740"/>
    </location>
</feature>
<dbReference type="GO" id="GO:0007160">
    <property type="term" value="P:cell-matrix adhesion"/>
    <property type="evidence" value="ECO:0007669"/>
    <property type="project" value="TreeGrafter"/>
</dbReference>
<keyword evidence="5" id="KW-0479">Metal-binding</keyword>
<keyword evidence="14 17" id="KW-0675">Receptor</keyword>
<keyword evidence="11 17" id="KW-0401">Integrin</keyword>
<dbReference type="Gene3D" id="2.60.40.1510">
    <property type="entry name" value="ntegrin, alpha v. Chain A, domain 3"/>
    <property type="match status" value="1"/>
</dbReference>
<evidence type="ECO:0000256" key="14">
    <source>
        <dbReference type="ARBA" id="ARBA00023170"/>
    </source>
</evidence>
<evidence type="ECO:0000256" key="7">
    <source>
        <dbReference type="ARBA" id="ARBA00022737"/>
    </source>
</evidence>
<keyword evidence="4 17" id="KW-0812">Transmembrane</keyword>
<evidence type="ECO:0000256" key="3">
    <source>
        <dbReference type="ARBA" id="ARBA00022685"/>
    </source>
</evidence>
<gene>
    <name evidence="22" type="ORF">COCON_G00146180</name>
</gene>
<evidence type="ECO:0000256" key="1">
    <source>
        <dbReference type="ARBA" id="ARBA00004479"/>
    </source>
</evidence>
<sequence length="1368" mass="149787">MGEGSYRPRYIPTPALRDGAGSRMTAGKSGTFREFNRLQGLRCSSTGGSCGVSPFPAPLFCCSCTGPSNHSLLPPSHCSWAHPHPLRRASCSHPLSPQYRMFSRAVSKPETPIQRSTVILIVFAEPPAEQRSSHPTHRAHFHGSSRPPRESQITTPCAASHANPPRYRGNGTPAAAGEGSPVPAELEALRQADSCQNVMSCSSMSRRSPQNTPRLISNGNQIPHTRTHFPLHSYVPVSVPGENGWGCSRRGASGKWGLRQTPPPPAGVLLSCTPDPTQRLSVKHRAPPNVLSAAGLQSQDGVEEWSAEAGWRKCGSSVPLRRTSPHPLHKDNKAHPGGPAVLPLCAAFNLDVENPTVYSGPNGSYFGYSVEFYLTNSSSVSVLIGAPKANTSQVNITEGGSVFYCPWSLSQSECSAIGFDNEGDRSYHVNDTDLQVEFKSHQWFGATVRSHGSTILACAPRYYWRTEQDVPHSDATGTCYLSVNNFTKFVEYAPCRTERHGPGGHGYCQGGFSADFTKNGKVVLGGPGSYYWQGQLISATKEEIVKAYYPQYFLLFVTGQIQTSQAQGNYDDSYLGYSVAVGEFTGDTVEDFVAGVPKGVMLYGLVSLLNGTNMKSILNFTGEQMGSYFGYAVATTDVNNDGLDDLLVGAPMFMVRGSGGRLEEMGRVYVYLQRGALDLEPSLPHLTGTQEFGRFGSSIAPLGDLNQDGFNDVAISCPFGGEDQQGVVLIYNGHAGGLKDMPSQVLAGQWATATLPASFGFAIRGNKDLDMNGYPDLIVGAFGVDKAVLYRARPIVNATASLTVYPTMINPEEKNCVVTHGNETIPVSCVNLSFCLSANGKHLPDALAFLVEVQLDRLKPKQKGAVKRALFLDSQKAVLLKAVRVANGARVCHDTKIYLRNEKEFRDKLSSIYVALNYSLDPHASADSHGLRPVLNYQTAQLMEQKAQILLDCGEDNICVPDLKLTVHGDRKEVYLGDDNSLTLTFNARNEGEGGAYEAELYVVLPPEADYSGIARNNESLSQLTCSYETENQTRYLSCDLGNPMKSGTNLWAGLRFTVPRLRDTRRTVQFELQIRSKNENNSRSELVPYKLEVAVVADVILQGVSHPDKVIFPPQNWKATKRPQLEEDVGPPVQHVYELFNNGPSMISHTLLELHCPMRVKAHWLMYPLEVTTVGPLNCSTDQVINPQNLKLQQSPTEQPPLQTPNPGHHIEKRDTQKDQLSEPGNLSCSNVECWVLHCNVGLLEKGTSAILKVRSRIWAETFIERTYKQYVLECSARYSVQKMPYTILPKEAPSGSKKVVTPVVWSKPDNQYAVPLWIIILAILAGLLLLALLIYVLYKLGFFKRSLPYGTAMEKAQLKPQATSEA</sequence>
<feature type="region of interest" description="Disordered" evidence="18">
    <location>
        <begin position="128"/>
        <end position="182"/>
    </location>
</feature>
<dbReference type="InterPro" id="IPR048286">
    <property type="entry name" value="Integrin_alpha_Ig-like_3"/>
</dbReference>
<keyword evidence="15" id="KW-0325">Glycoprotein</keyword>
<keyword evidence="12 17" id="KW-0472">Membrane</keyword>
<dbReference type="InterPro" id="IPR028994">
    <property type="entry name" value="Integrin_alpha_N"/>
</dbReference>
<feature type="domain" description="Integrin alpha second immunoglobulin-like" evidence="20">
    <location>
        <begin position="953"/>
        <end position="1094"/>
    </location>
</feature>
<keyword evidence="8" id="KW-0106">Calcium</keyword>
<dbReference type="OrthoDB" id="5317514at2759"/>
<dbReference type="PANTHER" id="PTHR23220">
    <property type="entry name" value="INTEGRIN ALPHA"/>
    <property type="match status" value="1"/>
</dbReference>
<dbReference type="FunFam" id="2.130.10.130:FF:000003">
    <property type="entry name" value="Integrin alpha V"/>
    <property type="match status" value="1"/>
</dbReference>
<dbReference type="InterPro" id="IPR013519">
    <property type="entry name" value="Int_alpha_beta-p"/>
</dbReference>
<evidence type="ECO:0000256" key="4">
    <source>
        <dbReference type="ARBA" id="ARBA00022692"/>
    </source>
</evidence>
<feature type="repeat" description="FG-GAP" evidence="16">
    <location>
        <begin position="349"/>
        <end position="414"/>
    </location>
</feature>
<feature type="region of interest" description="Disordered" evidence="18">
    <location>
        <begin position="1"/>
        <end position="25"/>
    </location>
</feature>
<evidence type="ECO:0000256" key="16">
    <source>
        <dbReference type="PROSITE-ProRule" id="PRU00803"/>
    </source>
</evidence>
<dbReference type="Gene3D" id="1.20.5.930">
    <property type="entry name" value="Bicelle-embedded integrin alpha(iib) transmembrane segment"/>
    <property type="match status" value="1"/>
</dbReference>
<dbReference type="GO" id="GO:0007229">
    <property type="term" value="P:integrin-mediated signaling pathway"/>
    <property type="evidence" value="ECO:0007669"/>
    <property type="project" value="UniProtKB-KW"/>
</dbReference>
<evidence type="ECO:0000256" key="5">
    <source>
        <dbReference type="ARBA" id="ARBA00022723"/>
    </source>
</evidence>
<evidence type="ECO:0000259" key="20">
    <source>
        <dbReference type="Pfam" id="PF20805"/>
    </source>
</evidence>
<feature type="repeat" description="FG-GAP" evidence="16">
    <location>
        <begin position="496"/>
        <end position="548"/>
    </location>
</feature>
<evidence type="ECO:0000256" key="15">
    <source>
        <dbReference type="ARBA" id="ARBA00023180"/>
    </source>
</evidence>
<dbReference type="FunFam" id="2.60.40.1460:FF:000001">
    <property type="entry name" value="Integrin, alpha V"/>
    <property type="match status" value="1"/>
</dbReference>
<feature type="repeat" description="FG-GAP" evidence="16">
    <location>
        <begin position="744"/>
        <end position="807"/>
    </location>
</feature>
<feature type="repeat" description="FG-GAP" evidence="16">
    <location>
        <begin position="615"/>
        <end position="680"/>
    </location>
</feature>
<evidence type="ECO:0000259" key="19">
    <source>
        <dbReference type="Pfam" id="PF08441"/>
    </source>
</evidence>
<keyword evidence="13" id="KW-1015">Disulfide bond</keyword>
<name>A0A9Q1HVK3_CONCO</name>
<dbReference type="GO" id="GO:0046872">
    <property type="term" value="F:metal ion binding"/>
    <property type="evidence" value="ECO:0007669"/>
    <property type="project" value="UniProtKB-KW"/>
</dbReference>
<dbReference type="Proteomes" id="UP001152803">
    <property type="component" value="Unassembled WGS sequence"/>
</dbReference>
<dbReference type="GO" id="GO:0009897">
    <property type="term" value="C:external side of plasma membrane"/>
    <property type="evidence" value="ECO:0007669"/>
    <property type="project" value="TreeGrafter"/>
</dbReference>
<evidence type="ECO:0000256" key="9">
    <source>
        <dbReference type="ARBA" id="ARBA00022889"/>
    </source>
</evidence>
<dbReference type="PROSITE" id="PS00242">
    <property type="entry name" value="INTEGRIN_ALPHA"/>
    <property type="match status" value="1"/>
</dbReference>
<keyword evidence="3" id="KW-0165">Cleavage on pair of basic residues</keyword>
<evidence type="ECO:0000256" key="6">
    <source>
        <dbReference type="ARBA" id="ARBA00022729"/>
    </source>
</evidence>
<comment type="subcellular location">
    <subcellularLocation>
        <location evidence="1 17">Membrane</location>
        <topology evidence="1 17">Single-pass type I membrane protein</topology>
    </subcellularLocation>
</comment>
<dbReference type="Pfam" id="PF20806">
    <property type="entry name" value="Integrin_A_Ig_3"/>
    <property type="match status" value="1"/>
</dbReference>
<evidence type="ECO:0000259" key="21">
    <source>
        <dbReference type="Pfam" id="PF20806"/>
    </source>
</evidence>
<evidence type="ECO:0000256" key="18">
    <source>
        <dbReference type="SAM" id="MobiDB-lite"/>
    </source>
</evidence>
<evidence type="ECO:0000256" key="13">
    <source>
        <dbReference type="ARBA" id="ARBA00023157"/>
    </source>
</evidence>
<dbReference type="Gene3D" id="2.60.40.1530">
    <property type="entry name" value="ntegrin, alpha v. Chain A, domain 4"/>
    <property type="match status" value="1"/>
</dbReference>
<dbReference type="GO" id="GO:0001525">
    <property type="term" value="P:angiogenesis"/>
    <property type="evidence" value="ECO:0007669"/>
    <property type="project" value="TreeGrafter"/>
</dbReference>
<dbReference type="Gene3D" id="2.60.40.1460">
    <property type="entry name" value="Integrin domains. Chain A, domain 2"/>
    <property type="match status" value="1"/>
</dbReference>
<keyword evidence="10 17" id="KW-1133">Transmembrane helix</keyword>
<feature type="domain" description="Integrin alpha third immunoglobulin-like" evidence="21">
    <location>
        <begin position="1100"/>
        <end position="1307"/>
    </location>
</feature>
<dbReference type="GO" id="GO:0008305">
    <property type="term" value="C:integrin complex"/>
    <property type="evidence" value="ECO:0007669"/>
    <property type="project" value="InterPro"/>
</dbReference>